<comment type="catalytic activity">
    <reaction evidence="7">
        <text>L-cysteinyl-[prolipoprotein] + a 1,2-diacyl-sn-glycero-3-phospho-(1'-sn-glycerol) = an S-1,2-diacyl-sn-glyceryl-L-cysteinyl-[prolipoprotein] + sn-glycerol 1-phosphate + H(+)</text>
        <dbReference type="Rhea" id="RHEA:56712"/>
        <dbReference type="Rhea" id="RHEA-COMP:14679"/>
        <dbReference type="Rhea" id="RHEA-COMP:14680"/>
        <dbReference type="ChEBI" id="CHEBI:15378"/>
        <dbReference type="ChEBI" id="CHEBI:29950"/>
        <dbReference type="ChEBI" id="CHEBI:57685"/>
        <dbReference type="ChEBI" id="CHEBI:64716"/>
        <dbReference type="ChEBI" id="CHEBI:140658"/>
        <dbReference type="EC" id="2.5.1.145"/>
    </reaction>
</comment>
<dbReference type="Proteomes" id="UP001236507">
    <property type="component" value="Unassembled WGS sequence"/>
</dbReference>
<feature type="binding site" evidence="7">
    <location>
        <position position="151"/>
    </location>
    <ligand>
        <name>a 1,2-diacyl-sn-glycero-3-phospho-(1'-sn-glycerol)</name>
        <dbReference type="ChEBI" id="CHEBI:64716"/>
    </ligand>
</feature>
<evidence type="ECO:0000256" key="7">
    <source>
        <dbReference type="HAMAP-Rule" id="MF_01147"/>
    </source>
</evidence>
<name>A0ABT6YGA9_9BACT</name>
<sequence>MLAYIDWFTSSDIFTFPESLPLIGGLPVRWYGVMFATAFLLGYQVISYFFKKEGRPLEQADELLLYAMIATVLGARTGHYFFYEYPTLLSNPGHFFWSMIRPPYAGLASHGAAIGLFLAFYLYVRKHKDISYLYVTDRVVPTVALGGACIRIGNLMNSEIVGKETDVPWAFKFYNDPSLNHDYFAVVPRHPAQLYEALSCIVLFVILFMIWNKKKEKTQEGLMTGVFMVVLFILRFFYEFIKENQVSFEDGMSLNMGQWLSIPAILFGLGVLWYSFKNKKAV</sequence>
<feature type="transmembrane region" description="Helical" evidence="7">
    <location>
        <begin position="63"/>
        <end position="83"/>
    </location>
</feature>
<evidence type="ECO:0000256" key="3">
    <source>
        <dbReference type="ARBA" id="ARBA00022679"/>
    </source>
</evidence>
<comment type="subcellular location">
    <subcellularLocation>
        <location evidence="7">Cell membrane</location>
        <topology evidence="7">Multi-pass membrane protein</topology>
    </subcellularLocation>
</comment>
<feature type="transmembrane region" description="Helical" evidence="7">
    <location>
        <begin position="103"/>
        <end position="124"/>
    </location>
</feature>
<evidence type="ECO:0000256" key="5">
    <source>
        <dbReference type="ARBA" id="ARBA00022989"/>
    </source>
</evidence>
<keyword evidence="5 7" id="KW-1133">Transmembrane helix</keyword>
<evidence type="ECO:0000256" key="6">
    <source>
        <dbReference type="ARBA" id="ARBA00023136"/>
    </source>
</evidence>
<dbReference type="GO" id="GO:0008961">
    <property type="term" value="F:phosphatidylglycerol-prolipoprotein diacylglyceryl transferase activity"/>
    <property type="evidence" value="ECO:0007669"/>
    <property type="project" value="UniProtKB-EC"/>
</dbReference>
<comment type="pathway">
    <text evidence="7">Protein modification; lipoprotein biosynthesis (diacylglyceryl transfer).</text>
</comment>
<protein>
    <recommendedName>
        <fullName evidence="7">Phosphatidylglycerol--prolipoprotein diacylglyceryl transferase</fullName>
        <ecNumber evidence="7">2.5.1.145</ecNumber>
    </recommendedName>
</protein>
<dbReference type="InterPro" id="IPR001640">
    <property type="entry name" value="Lgt"/>
</dbReference>
<feature type="transmembrane region" description="Helical" evidence="7">
    <location>
        <begin position="222"/>
        <end position="238"/>
    </location>
</feature>
<dbReference type="HAMAP" id="MF_01147">
    <property type="entry name" value="Lgt"/>
    <property type="match status" value="1"/>
</dbReference>
<evidence type="ECO:0000256" key="4">
    <source>
        <dbReference type="ARBA" id="ARBA00022692"/>
    </source>
</evidence>
<evidence type="ECO:0000256" key="2">
    <source>
        <dbReference type="ARBA" id="ARBA00022475"/>
    </source>
</evidence>
<keyword evidence="3 7" id="KW-0808">Transferase</keyword>
<dbReference type="Pfam" id="PF01790">
    <property type="entry name" value="LGT"/>
    <property type="match status" value="1"/>
</dbReference>
<proteinExistence type="inferred from homology"/>
<accession>A0ABT6YGA9</accession>
<feature type="transmembrane region" description="Helical" evidence="7">
    <location>
        <begin position="258"/>
        <end position="276"/>
    </location>
</feature>
<evidence type="ECO:0000313" key="8">
    <source>
        <dbReference type="EMBL" id="MDI9862464.1"/>
    </source>
</evidence>
<feature type="transmembrane region" description="Helical" evidence="7">
    <location>
        <begin position="192"/>
        <end position="210"/>
    </location>
</feature>
<keyword evidence="4 7" id="KW-0812">Transmembrane</keyword>
<reference evidence="8 9" key="1">
    <citation type="submission" date="2023-05" db="EMBL/GenBank/DDBJ databases">
        <title>Novel species of genus Flectobacillus isolated from stream in China.</title>
        <authorList>
            <person name="Lu H."/>
        </authorList>
    </citation>
    <scope>NUCLEOTIDE SEQUENCE [LARGE SCALE GENOMIC DNA]</scope>
    <source>
        <strain evidence="8 9">KCTC 42575</strain>
    </source>
</reference>
<organism evidence="8 9">
    <name type="scientific">Flectobacillus roseus</name>
    <dbReference type="NCBI Taxonomy" id="502259"/>
    <lineage>
        <taxon>Bacteria</taxon>
        <taxon>Pseudomonadati</taxon>
        <taxon>Bacteroidota</taxon>
        <taxon>Cytophagia</taxon>
        <taxon>Cytophagales</taxon>
        <taxon>Flectobacillaceae</taxon>
        <taxon>Flectobacillus</taxon>
    </lineage>
</organism>
<dbReference type="RefSeq" id="WP_283346715.1">
    <property type="nucleotide sequence ID" value="NZ_JASHIF010000030.1"/>
</dbReference>
<dbReference type="EC" id="2.5.1.145" evidence="7"/>
<dbReference type="PANTHER" id="PTHR30589">
    <property type="entry name" value="PROLIPOPROTEIN DIACYLGLYCERYL TRANSFERASE"/>
    <property type="match status" value="1"/>
</dbReference>
<gene>
    <name evidence="7 8" type="primary">lgt</name>
    <name evidence="8" type="ORF">QM524_24785</name>
</gene>
<evidence type="ECO:0000256" key="1">
    <source>
        <dbReference type="ARBA" id="ARBA00007150"/>
    </source>
</evidence>
<dbReference type="EMBL" id="JASHIF010000030">
    <property type="protein sequence ID" value="MDI9862464.1"/>
    <property type="molecule type" value="Genomic_DNA"/>
</dbReference>
<comment type="caution">
    <text evidence="8">The sequence shown here is derived from an EMBL/GenBank/DDBJ whole genome shotgun (WGS) entry which is preliminary data.</text>
</comment>
<keyword evidence="6 7" id="KW-0472">Membrane</keyword>
<dbReference type="NCBIfam" id="TIGR00544">
    <property type="entry name" value="lgt"/>
    <property type="match status" value="1"/>
</dbReference>
<keyword evidence="2 7" id="KW-1003">Cell membrane</keyword>
<keyword evidence="9" id="KW-1185">Reference proteome</keyword>
<feature type="transmembrane region" description="Helical" evidence="7">
    <location>
        <begin position="30"/>
        <end position="51"/>
    </location>
</feature>
<dbReference type="PANTHER" id="PTHR30589:SF0">
    <property type="entry name" value="PHOSPHATIDYLGLYCEROL--PROLIPOPROTEIN DIACYLGLYCERYL TRANSFERASE"/>
    <property type="match status" value="1"/>
</dbReference>
<comment type="similarity">
    <text evidence="1 7">Belongs to the Lgt family.</text>
</comment>
<comment type="function">
    <text evidence="7">Catalyzes the transfer of the diacylglyceryl group from phosphatidylglycerol to the sulfhydryl group of the N-terminal cysteine of a prolipoprotein, the first step in the formation of mature lipoproteins.</text>
</comment>
<evidence type="ECO:0000313" key="9">
    <source>
        <dbReference type="Proteomes" id="UP001236507"/>
    </source>
</evidence>